<evidence type="ECO:0000313" key="2">
    <source>
        <dbReference type="EMBL" id="MDT0344121.1"/>
    </source>
</evidence>
<evidence type="ECO:0000313" key="3">
    <source>
        <dbReference type="Proteomes" id="UP001183246"/>
    </source>
</evidence>
<sequence length="42" mass="4465">MAETLVRLVRPGAADGWENAVLSEDRSPAVPPASWNGCPSTR</sequence>
<organism evidence="2 3">
    <name type="scientific">Streptomyces litchfieldiae</name>
    <dbReference type="NCBI Taxonomy" id="3075543"/>
    <lineage>
        <taxon>Bacteria</taxon>
        <taxon>Bacillati</taxon>
        <taxon>Actinomycetota</taxon>
        <taxon>Actinomycetes</taxon>
        <taxon>Kitasatosporales</taxon>
        <taxon>Streptomycetaceae</taxon>
        <taxon>Streptomyces</taxon>
    </lineage>
</organism>
<keyword evidence="3" id="KW-1185">Reference proteome</keyword>
<proteinExistence type="predicted"/>
<feature type="region of interest" description="Disordered" evidence="1">
    <location>
        <begin position="23"/>
        <end position="42"/>
    </location>
</feature>
<gene>
    <name evidence="2" type="ORF">RM590_16060</name>
</gene>
<accession>A0ABU2MR64</accession>
<comment type="caution">
    <text evidence="2">The sequence shown here is derived from an EMBL/GenBank/DDBJ whole genome shotgun (WGS) entry which is preliminary data.</text>
</comment>
<name>A0ABU2MR64_9ACTN</name>
<protein>
    <submittedName>
        <fullName evidence="2">Uncharacterized protein</fullName>
    </submittedName>
</protein>
<dbReference type="EMBL" id="JAVREL010000008">
    <property type="protein sequence ID" value="MDT0344121.1"/>
    <property type="molecule type" value="Genomic_DNA"/>
</dbReference>
<evidence type="ECO:0000256" key="1">
    <source>
        <dbReference type="SAM" id="MobiDB-lite"/>
    </source>
</evidence>
<dbReference type="Proteomes" id="UP001183246">
    <property type="component" value="Unassembled WGS sequence"/>
</dbReference>
<reference evidence="3" key="1">
    <citation type="submission" date="2023-07" db="EMBL/GenBank/DDBJ databases">
        <title>30 novel species of actinomycetes from the DSMZ collection.</title>
        <authorList>
            <person name="Nouioui I."/>
        </authorList>
    </citation>
    <scope>NUCLEOTIDE SEQUENCE [LARGE SCALE GENOMIC DNA]</scope>
    <source>
        <strain evidence="3">DSM 44938</strain>
    </source>
</reference>
<dbReference type="RefSeq" id="WP_311705249.1">
    <property type="nucleotide sequence ID" value="NZ_JAVREL010000008.1"/>
</dbReference>